<dbReference type="SUPFAM" id="SSF55846">
    <property type="entry name" value="N-acetylmuramoyl-L-alanine amidase-like"/>
    <property type="match status" value="2"/>
</dbReference>
<dbReference type="InterPro" id="IPR002502">
    <property type="entry name" value="Amidase_domain"/>
</dbReference>
<dbReference type="Gene3D" id="1.10.101.10">
    <property type="entry name" value="PGBD-like superfamily/PGBD"/>
    <property type="match status" value="4"/>
</dbReference>
<keyword evidence="5" id="KW-1185">Reference proteome</keyword>
<dbReference type="PANTHER" id="PTHR11022:SF41">
    <property type="entry name" value="PEPTIDOGLYCAN-RECOGNITION PROTEIN LC-RELATED"/>
    <property type="match status" value="1"/>
</dbReference>
<dbReference type="InterPro" id="IPR036365">
    <property type="entry name" value="PGBD-like_sf"/>
</dbReference>
<dbReference type="SUPFAM" id="SSF47090">
    <property type="entry name" value="PGBD-like"/>
    <property type="match status" value="3"/>
</dbReference>
<dbReference type="Pfam" id="PF01510">
    <property type="entry name" value="Amidase_2"/>
    <property type="match status" value="2"/>
</dbReference>
<organism evidence="4 5">
    <name type="scientific">Micromonospora lutea</name>
    <dbReference type="NCBI Taxonomy" id="419825"/>
    <lineage>
        <taxon>Bacteria</taxon>
        <taxon>Bacillati</taxon>
        <taxon>Actinomycetota</taxon>
        <taxon>Actinomycetes</taxon>
        <taxon>Micromonosporales</taxon>
        <taxon>Micromonosporaceae</taxon>
        <taxon>Micromonospora</taxon>
    </lineage>
</organism>
<proteinExistence type="inferred from homology"/>
<dbReference type="InterPro" id="IPR006619">
    <property type="entry name" value="PGRP_domain_met/bac"/>
</dbReference>
<name>A0ABQ4IXX6_9ACTN</name>
<dbReference type="PROSITE" id="PS51318">
    <property type="entry name" value="TAT"/>
    <property type="match status" value="1"/>
</dbReference>
<dbReference type="Gene3D" id="3.40.80.10">
    <property type="entry name" value="Peptidoglycan recognition protein-like"/>
    <property type="match status" value="2"/>
</dbReference>
<feature type="domain" description="N-acetylmuramoyl-L-alanine amidase" evidence="2">
    <location>
        <begin position="257"/>
        <end position="457"/>
    </location>
</feature>
<dbReference type="RefSeq" id="WP_204000342.1">
    <property type="nucleotide sequence ID" value="NZ_BOPB01000016.1"/>
</dbReference>
<dbReference type="Proteomes" id="UP000643165">
    <property type="component" value="Unassembled WGS sequence"/>
</dbReference>
<dbReference type="SMART" id="SM00644">
    <property type="entry name" value="Ami_2"/>
    <property type="match status" value="1"/>
</dbReference>
<evidence type="ECO:0000313" key="5">
    <source>
        <dbReference type="Proteomes" id="UP000643165"/>
    </source>
</evidence>
<dbReference type="CDD" id="cd06583">
    <property type="entry name" value="PGRP"/>
    <property type="match status" value="2"/>
</dbReference>
<evidence type="ECO:0000313" key="4">
    <source>
        <dbReference type="EMBL" id="GIJ22781.1"/>
    </source>
</evidence>
<dbReference type="InterPro" id="IPR036505">
    <property type="entry name" value="Amidase/PGRP_sf"/>
</dbReference>
<dbReference type="InterPro" id="IPR015510">
    <property type="entry name" value="PGRP"/>
</dbReference>
<feature type="domain" description="Peptidoglycan recognition protein family" evidence="3">
    <location>
        <begin position="243"/>
        <end position="372"/>
    </location>
</feature>
<dbReference type="InterPro" id="IPR006311">
    <property type="entry name" value="TAT_signal"/>
</dbReference>
<protein>
    <recommendedName>
        <fullName evidence="6">Peptidoglycan hydrolase-like protein with peptidoglycan-binding domain</fullName>
    </recommendedName>
</protein>
<accession>A0ABQ4IXX6</accession>
<gene>
    <name evidence="4" type="ORF">Vlu01_34050</name>
</gene>
<evidence type="ECO:0000256" key="1">
    <source>
        <dbReference type="ARBA" id="ARBA00007553"/>
    </source>
</evidence>
<dbReference type="EMBL" id="BOPB01000016">
    <property type="protein sequence ID" value="GIJ22781.1"/>
    <property type="molecule type" value="Genomic_DNA"/>
</dbReference>
<reference evidence="4 5" key="1">
    <citation type="submission" date="2021-01" db="EMBL/GenBank/DDBJ databases">
        <title>Whole genome shotgun sequence of Verrucosispora lutea NBRC 106530.</title>
        <authorList>
            <person name="Komaki H."/>
            <person name="Tamura T."/>
        </authorList>
    </citation>
    <scope>NUCLEOTIDE SEQUENCE [LARGE SCALE GENOMIC DNA]</scope>
    <source>
        <strain evidence="4 5">NBRC 106530</strain>
    </source>
</reference>
<dbReference type="SMART" id="SM00701">
    <property type="entry name" value="PGRP"/>
    <property type="match status" value="1"/>
</dbReference>
<dbReference type="InterPro" id="IPR002477">
    <property type="entry name" value="Peptidoglycan-bd-like"/>
</dbReference>
<dbReference type="PANTHER" id="PTHR11022">
    <property type="entry name" value="PEPTIDOGLYCAN RECOGNITION PROTEIN"/>
    <property type="match status" value="1"/>
</dbReference>
<comment type="caution">
    <text evidence="4">The sequence shown here is derived from an EMBL/GenBank/DDBJ whole genome shotgun (WGS) entry which is preliminary data.</text>
</comment>
<sequence>MTNEWPAASGDSPPPINRRAVLLGGAATVVTVLVPSASASARSGARAEATADVPIVPRSAWGAKAPEEDLTQYSWKPWDGGVVIHHKGGTDRWSPAENHNDCAAQVRDIQNEGMSGEGTDIAYNFVVCQHGVIFEGRGISFRSAANGAGEGAKIPGANEKYYAIMGLVGATSLPWGADDQPTGAMVAAIRNLIGHLRQHGSAGPQILGHRQVFDTYCPGTLYPYVTNGSLQPPAPPPDTSQPVAIIPRRQWGARPPVEVTRVALAARTGFTVHYSAGPTAMTPRQIQNYHMDGNGWSDVGYNFLVDAAGRIYEGRGWEVMGAHASGHNDTHLGACFIGSDGDVTPAVLRSMRALYNRANALTGKALAKTWHGGLAGNSTPCPGSQLRTWVQNGMNSDNVPAVTDPPPSSGGMGGGMTSVRSIGAQQQAVNQAGYTPGLVVDGLWGPKTDAGVRWLQGRLGVTVDGLWGPATEAAYLAKIKGSAPAGGMTSIRSVIAQQQAVNGLGYTPPLVADGFWGPNTAAGVRWLQDQLGVTADGLWGPGTEAAYQAYHDEGALLAVDGDFGPATIRATQRAIGTTVDGQWGPASIRALQRHLNTWSNASLTVDGVLGPGSVKALQRHLNTMVNSGLAIDGIWGYATVAALQRALNRAKF</sequence>
<dbReference type="InterPro" id="IPR036366">
    <property type="entry name" value="PGBDSf"/>
</dbReference>
<evidence type="ECO:0008006" key="6">
    <source>
        <dbReference type="Google" id="ProtNLM"/>
    </source>
</evidence>
<dbReference type="Pfam" id="PF01471">
    <property type="entry name" value="PG_binding_1"/>
    <property type="match status" value="2"/>
</dbReference>
<evidence type="ECO:0000259" key="2">
    <source>
        <dbReference type="SMART" id="SM00644"/>
    </source>
</evidence>
<evidence type="ECO:0000259" key="3">
    <source>
        <dbReference type="SMART" id="SM00701"/>
    </source>
</evidence>
<comment type="similarity">
    <text evidence="1">Belongs to the N-acetylmuramoyl-L-alanine amidase 2 family.</text>
</comment>